<dbReference type="InterPro" id="IPR013078">
    <property type="entry name" value="His_Pase_superF_clade-1"/>
</dbReference>
<name>A0A137ZZE5_9ACTN</name>
<dbReference type="OrthoDB" id="9810154at2"/>
<dbReference type="SUPFAM" id="SSF53254">
    <property type="entry name" value="Phosphoglycerate mutase-like"/>
    <property type="match status" value="1"/>
</dbReference>
<keyword evidence="3" id="KW-0808">Transferase</keyword>
<dbReference type="InterPro" id="IPR029033">
    <property type="entry name" value="His_PPase_superfam"/>
</dbReference>
<dbReference type="CDD" id="cd07067">
    <property type="entry name" value="HP_PGM_like"/>
    <property type="match status" value="1"/>
</dbReference>
<reference evidence="3" key="1">
    <citation type="submission" date="2016-02" db="EMBL/GenBank/DDBJ databases">
        <authorList>
            <person name="Teng J.L."/>
            <person name="Yang Y."/>
            <person name="Huang Y."/>
            <person name="Guo F."/>
            <person name="Wei W."/>
            <person name="Chen J.H."/>
            <person name="Wong S.Y."/>
            <person name="Lau S.K."/>
            <person name="Woo P.C."/>
        </authorList>
    </citation>
    <scope>NUCLEOTIDE SEQUENCE</scope>
    <source>
        <strain evidence="3">JCM 15929</strain>
    </source>
</reference>
<dbReference type="Proteomes" id="UP000070409">
    <property type="component" value="Unassembled WGS sequence"/>
</dbReference>
<sequence>MDTLILLRHGKSAYPDKVKDHDRPLAQRGIRQAGLAGKAIRRYGHVVDLVLCSTAERARATLEQAAVDAPVRFVPKLYGATGEQILKIVDAERGDAATVLVVGHDPGLAEAAQILDPTFTFAKFPTSAFAVVEDGHAELHIPR</sequence>
<evidence type="ECO:0000256" key="1">
    <source>
        <dbReference type="PIRSR" id="PIRSR613078-2"/>
    </source>
</evidence>
<dbReference type="Gene3D" id="3.40.50.1240">
    <property type="entry name" value="Phosphoglycerate mutase-like"/>
    <property type="match status" value="1"/>
</dbReference>
<feature type="binding site" evidence="1">
    <location>
        <position position="57"/>
    </location>
    <ligand>
        <name>substrate</name>
    </ligand>
</feature>
<dbReference type="SMART" id="SM00855">
    <property type="entry name" value="PGAM"/>
    <property type="match status" value="1"/>
</dbReference>
<evidence type="ECO:0000313" key="3">
    <source>
        <dbReference type="EMBL" id="KXP03571.1"/>
    </source>
</evidence>
<keyword evidence="5" id="KW-1185">Reference proteome</keyword>
<dbReference type="GO" id="GO:0016301">
    <property type="term" value="F:kinase activity"/>
    <property type="evidence" value="ECO:0007669"/>
    <property type="project" value="UniProtKB-KW"/>
</dbReference>
<accession>A0A137ZZE5</accession>
<keyword evidence="3" id="KW-0418">Kinase</keyword>
<dbReference type="EMBL" id="LSRE01000050">
    <property type="protein sequence ID" value="KXO89304.1"/>
    <property type="molecule type" value="Genomic_DNA"/>
</dbReference>
<gene>
    <name evidence="3" type="ORF">AXK60_17325</name>
    <name evidence="2" type="ORF">AXK61_11935</name>
</gene>
<protein>
    <submittedName>
        <fullName evidence="3">Phosphoglycerate kinase</fullName>
    </submittedName>
</protein>
<dbReference type="Pfam" id="PF00300">
    <property type="entry name" value="His_Phos_1"/>
    <property type="match status" value="1"/>
</dbReference>
<proteinExistence type="predicted"/>
<comment type="caution">
    <text evidence="3">The sequence shown here is derived from an EMBL/GenBank/DDBJ whole genome shotgun (WGS) entry which is preliminary data.</text>
</comment>
<evidence type="ECO:0000313" key="2">
    <source>
        <dbReference type="EMBL" id="KXO89304.1"/>
    </source>
</evidence>
<reference evidence="2 5" key="2">
    <citation type="submission" date="2016-02" db="EMBL/GenBank/DDBJ databases">
        <authorList>
            <person name="Teng J.L."/>
            <person name="Tang Y."/>
            <person name="Huang Y."/>
            <person name="Guo F."/>
            <person name="Wei W."/>
            <person name="Chen J.H."/>
            <person name="Wong S.Y."/>
            <person name="Lau S.K."/>
            <person name="Woo P.C."/>
        </authorList>
    </citation>
    <scope>NUCLEOTIDE SEQUENCE [LARGE SCALE GENOMIC DNA]</scope>
    <source>
        <strain evidence="2 5">JCM 13375</strain>
    </source>
</reference>
<dbReference type="STRING" id="239498.AXK60_17325"/>
<evidence type="ECO:0000313" key="4">
    <source>
        <dbReference type="Proteomes" id="UP000070258"/>
    </source>
</evidence>
<dbReference type="RefSeq" id="WP_068574483.1">
    <property type="nucleotide sequence ID" value="NZ_LSRE01000050.1"/>
</dbReference>
<dbReference type="AlphaFoldDB" id="A0A137ZZE5"/>
<dbReference type="PANTHER" id="PTHR47623:SF1">
    <property type="entry name" value="OS09G0287300 PROTEIN"/>
    <property type="match status" value="1"/>
</dbReference>
<organism evidence="3 4">
    <name type="scientific">Tsukamurella pseudospumae</name>
    <dbReference type="NCBI Taxonomy" id="239498"/>
    <lineage>
        <taxon>Bacteria</taxon>
        <taxon>Bacillati</taxon>
        <taxon>Actinomycetota</taxon>
        <taxon>Actinomycetes</taxon>
        <taxon>Mycobacteriales</taxon>
        <taxon>Tsukamurellaceae</taxon>
        <taxon>Tsukamurella</taxon>
    </lineage>
</organism>
<dbReference type="EMBL" id="LSRF01000058">
    <property type="protein sequence ID" value="KXP03571.1"/>
    <property type="molecule type" value="Genomic_DNA"/>
</dbReference>
<dbReference type="Proteomes" id="UP000070258">
    <property type="component" value="Unassembled WGS sequence"/>
</dbReference>
<reference evidence="4" key="3">
    <citation type="submission" date="2016-02" db="EMBL/GenBank/DDBJ databases">
        <authorList>
            <person name="Wen L."/>
            <person name="He K."/>
            <person name="Yang H."/>
        </authorList>
    </citation>
    <scope>NUCLEOTIDE SEQUENCE [LARGE SCALE GENOMIC DNA]</scope>
    <source>
        <strain evidence="4">JCM 15929</strain>
    </source>
</reference>
<evidence type="ECO:0000313" key="5">
    <source>
        <dbReference type="Proteomes" id="UP000070409"/>
    </source>
</evidence>
<dbReference type="PANTHER" id="PTHR47623">
    <property type="entry name" value="OS09G0287300 PROTEIN"/>
    <property type="match status" value="1"/>
</dbReference>